<feature type="region of interest" description="Disordered" evidence="3">
    <location>
        <begin position="216"/>
        <end position="236"/>
    </location>
</feature>
<sequence length="391" mass="41219">MEILLELVMTALVALVFSFLVAKLVSAAMAGDAAGDQDSGVKLKRAGDGETVRVVERRLKAEGATSKKRVRFAVEESVATVEKLEGEGPRAEVAGVAAKSVESPEGGRRVDDAAAECSVEAAEVVVEFSAGDAAGATVGGTAVDKLVARERIEDEVADDVGIRESVRDDVAAGSPCDVAAATIGGIGQDGLAVEAKIEHDVADDVECRELVRDDDVAGDQRGEAKTVEAGGDAEDDDWEGIERSELEEVFATAANYVEGRGKEDGDWKLGGDLEMQLYGLHKVAMEGPCYEAQPMALKVSARAKWNAWQRLGNMTPEAAMEQYIGILSEKDPGWTKGDVAGDAKLDSSQFAKPGFPEPDMSTDDQPNSKMEKILELKSGTDGGDLTGVQTP</sequence>
<evidence type="ECO:0000256" key="3">
    <source>
        <dbReference type="SAM" id="MobiDB-lite"/>
    </source>
</evidence>
<accession>A0AA88RAD3</accession>
<dbReference type="GO" id="GO:0006631">
    <property type="term" value="P:fatty acid metabolic process"/>
    <property type="evidence" value="ECO:0007669"/>
    <property type="project" value="TreeGrafter"/>
</dbReference>
<feature type="signal peptide" evidence="4">
    <location>
        <begin position="1"/>
        <end position="27"/>
    </location>
</feature>
<dbReference type="GO" id="GO:0000062">
    <property type="term" value="F:fatty-acyl-CoA binding"/>
    <property type="evidence" value="ECO:0007669"/>
    <property type="project" value="InterPro"/>
</dbReference>
<evidence type="ECO:0000313" key="7">
    <source>
        <dbReference type="Proteomes" id="UP001187471"/>
    </source>
</evidence>
<feature type="region of interest" description="Disordered" evidence="3">
    <location>
        <begin position="339"/>
        <end position="391"/>
    </location>
</feature>
<reference evidence="6" key="1">
    <citation type="submission" date="2022-12" db="EMBL/GenBank/DDBJ databases">
        <title>Draft genome assemblies for two species of Escallonia (Escalloniales).</title>
        <authorList>
            <person name="Chanderbali A."/>
            <person name="Dervinis C."/>
            <person name="Anghel I."/>
            <person name="Soltis D."/>
            <person name="Soltis P."/>
            <person name="Zapata F."/>
        </authorList>
    </citation>
    <scope>NUCLEOTIDE SEQUENCE</scope>
    <source>
        <strain evidence="6">UCBG92.1500</strain>
        <tissue evidence="6">Leaf</tissue>
    </source>
</reference>
<keyword evidence="4" id="KW-0732">Signal</keyword>
<evidence type="ECO:0000256" key="4">
    <source>
        <dbReference type="SAM" id="SignalP"/>
    </source>
</evidence>
<dbReference type="PANTHER" id="PTHR23310:SF122">
    <property type="entry name" value="ACYL-COA-BINDING DOMAIN-CONTAINING PROTEIN 3"/>
    <property type="match status" value="1"/>
</dbReference>
<dbReference type="Proteomes" id="UP001187471">
    <property type="component" value="Unassembled WGS sequence"/>
</dbReference>
<feature type="domain" description="ACB" evidence="5">
    <location>
        <begin position="246"/>
        <end position="336"/>
    </location>
</feature>
<dbReference type="PANTHER" id="PTHR23310">
    <property type="entry name" value="ACYL-COA-BINDING PROTEIN, ACBP"/>
    <property type="match status" value="1"/>
</dbReference>
<gene>
    <name evidence="6" type="ORF">RJ640_006901</name>
</gene>
<evidence type="ECO:0000256" key="1">
    <source>
        <dbReference type="ARBA" id="ARBA00005567"/>
    </source>
</evidence>
<dbReference type="AlphaFoldDB" id="A0AA88RAD3"/>
<feature type="compositionally biased region" description="Basic and acidic residues" evidence="3">
    <location>
        <begin position="216"/>
        <end position="226"/>
    </location>
</feature>
<dbReference type="InterPro" id="IPR000582">
    <property type="entry name" value="Acyl-CoA-binding_protein"/>
</dbReference>
<dbReference type="PROSITE" id="PS51228">
    <property type="entry name" value="ACB_2"/>
    <property type="match status" value="1"/>
</dbReference>
<organism evidence="6 7">
    <name type="scientific">Escallonia rubra</name>
    <dbReference type="NCBI Taxonomy" id="112253"/>
    <lineage>
        <taxon>Eukaryota</taxon>
        <taxon>Viridiplantae</taxon>
        <taxon>Streptophyta</taxon>
        <taxon>Embryophyta</taxon>
        <taxon>Tracheophyta</taxon>
        <taxon>Spermatophyta</taxon>
        <taxon>Magnoliopsida</taxon>
        <taxon>eudicotyledons</taxon>
        <taxon>Gunneridae</taxon>
        <taxon>Pentapetalae</taxon>
        <taxon>asterids</taxon>
        <taxon>campanulids</taxon>
        <taxon>Escalloniales</taxon>
        <taxon>Escalloniaceae</taxon>
        <taxon>Escallonia</taxon>
    </lineage>
</organism>
<dbReference type="SUPFAM" id="SSF47027">
    <property type="entry name" value="Acyl-CoA binding protein"/>
    <property type="match status" value="1"/>
</dbReference>
<protein>
    <recommendedName>
        <fullName evidence="5">ACB domain-containing protein</fullName>
    </recommendedName>
</protein>
<evidence type="ECO:0000256" key="2">
    <source>
        <dbReference type="ARBA" id="ARBA00023121"/>
    </source>
</evidence>
<dbReference type="Gene3D" id="1.20.80.10">
    <property type="match status" value="1"/>
</dbReference>
<comment type="similarity">
    <text evidence="1">Belongs to the ACBP family.</text>
</comment>
<dbReference type="InterPro" id="IPR014352">
    <property type="entry name" value="FERM/acyl-CoA-bd_prot_sf"/>
</dbReference>
<keyword evidence="2" id="KW-0446">Lipid-binding</keyword>
<proteinExistence type="inferred from homology"/>
<evidence type="ECO:0000259" key="5">
    <source>
        <dbReference type="PROSITE" id="PS51228"/>
    </source>
</evidence>
<keyword evidence="7" id="KW-1185">Reference proteome</keyword>
<feature type="chain" id="PRO_5041737260" description="ACB domain-containing protein" evidence="4">
    <location>
        <begin position="28"/>
        <end position="391"/>
    </location>
</feature>
<evidence type="ECO:0000313" key="6">
    <source>
        <dbReference type="EMBL" id="KAK2985638.1"/>
    </source>
</evidence>
<dbReference type="InterPro" id="IPR035984">
    <property type="entry name" value="Acyl-CoA-binding_sf"/>
</dbReference>
<comment type="caution">
    <text evidence="6">The sequence shown here is derived from an EMBL/GenBank/DDBJ whole genome shotgun (WGS) entry which is preliminary data.</text>
</comment>
<dbReference type="Pfam" id="PF00887">
    <property type="entry name" value="ACBP"/>
    <property type="match status" value="1"/>
</dbReference>
<dbReference type="EMBL" id="JAVXUO010001134">
    <property type="protein sequence ID" value="KAK2985638.1"/>
    <property type="molecule type" value="Genomic_DNA"/>
</dbReference>
<name>A0AA88RAD3_9ASTE</name>